<gene>
    <name evidence="2" type="ORF">HID58_043631</name>
</gene>
<feature type="non-terminal residue" evidence="2">
    <location>
        <position position="1"/>
    </location>
</feature>
<evidence type="ECO:0000313" key="3">
    <source>
        <dbReference type="Proteomes" id="UP000824890"/>
    </source>
</evidence>
<sequence length="147" mass="16608">YTSTHIFDFIVLALLCFAVGSHFGRIESFKPLLPVRVKVICKGKIEVGSRFQKTELIVGDETIDPILKSNFYCFPNFIHVFCGLAHLKFSIDIICVEIPFLFTAYSNVLIKCVPYGTLAHNVTNIDGFSKVLFEPNDVPEIVAFRKM</sequence>
<keyword evidence="3" id="KW-1185">Reference proteome</keyword>
<comment type="caution">
    <text evidence="2">The sequence shown here is derived from an EMBL/GenBank/DDBJ whole genome shotgun (WGS) entry which is preliminary data.</text>
</comment>
<keyword evidence="1" id="KW-0812">Transmembrane</keyword>
<dbReference type="Proteomes" id="UP000824890">
    <property type="component" value="Unassembled WGS sequence"/>
</dbReference>
<feature type="transmembrane region" description="Helical" evidence="1">
    <location>
        <begin position="6"/>
        <end position="24"/>
    </location>
</feature>
<evidence type="ECO:0000313" key="2">
    <source>
        <dbReference type="EMBL" id="KAH0904128.1"/>
    </source>
</evidence>
<dbReference type="EMBL" id="JAGKQM010000011">
    <property type="protein sequence ID" value="KAH0904128.1"/>
    <property type="molecule type" value="Genomic_DNA"/>
</dbReference>
<keyword evidence="1" id="KW-0472">Membrane</keyword>
<protein>
    <submittedName>
        <fullName evidence="2">Uncharacterized protein</fullName>
    </submittedName>
</protein>
<reference evidence="2 3" key="1">
    <citation type="submission" date="2021-05" db="EMBL/GenBank/DDBJ databases">
        <title>Genome Assembly of Synthetic Allotetraploid Brassica napus Reveals Homoeologous Exchanges between Subgenomes.</title>
        <authorList>
            <person name="Davis J.T."/>
        </authorList>
    </citation>
    <scope>NUCLEOTIDE SEQUENCE [LARGE SCALE GENOMIC DNA]</scope>
    <source>
        <strain evidence="3">cv. Da-Ae</strain>
        <tissue evidence="2">Seedling</tissue>
    </source>
</reference>
<organism evidence="2 3">
    <name type="scientific">Brassica napus</name>
    <name type="common">Rape</name>
    <dbReference type="NCBI Taxonomy" id="3708"/>
    <lineage>
        <taxon>Eukaryota</taxon>
        <taxon>Viridiplantae</taxon>
        <taxon>Streptophyta</taxon>
        <taxon>Embryophyta</taxon>
        <taxon>Tracheophyta</taxon>
        <taxon>Spermatophyta</taxon>
        <taxon>Magnoliopsida</taxon>
        <taxon>eudicotyledons</taxon>
        <taxon>Gunneridae</taxon>
        <taxon>Pentapetalae</taxon>
        <taxon>rosids</taxon>
        <taxon>malvids</taxon>
        <taxon>Brassicales</taxon>
        <taxon>Brassicaceae</taxon>
        <taxon>Brassiceae</taxon>
        <taxon>Brassica</taxon>
    </lineage>
</organism>
<keyword evidence="1" id="KW-1133">Transmembrane helix</keyword>
<proteinExistence type="predicted"/>
<name>A0ABQ8BHG2_BRANA</name>
<accession>A0ABQ8BHG2</accession>
<evidence type="ECO:0000256" key="1">
    <source>
        <dbReference type="SAM" id="Phobius"/>
    </source>
</evidence>